<evidence type="ECO:0000313" key="7">
    <source>
        <dbReference type="Proteomes" id="UP000008141"/>
    </source>
</evidence>
<dbReference type="eggNOG" id="KOG2755">
    <property type="taxonomic scope" value="Eukaryota"/>
</dbReference>
<dbReference type="PANTHER" id="PTHR43429:SF2">
    <property type="entry name" value="PYRIDINE NUCLEOTIDE-DISULFIDE OXIDOREDUCTASE DOMAIN-CONTAINING PROTEIN 1"/>
    <property type="match status" value="1"/>
</dbReference>
<feature type="compositionally biased region" description="Low complexity" evidence="4">
    <location>
        <begin position="219"/>
        <end position="248"/>
    </location>
</feature>
<feature type="region of interest" description="Disordered" evidence="4">
    <location>
        <begin position="219"/>
        <end position="274"/>
    </location>
</feature>
<dbReference type="InterPro" id="IPR050260">
    <property type="entry name" value="FAD-bd_OxRdtase"/>
</dbReference>
<feature type="region of interest" description="Disordered" evidence="4">
    <location>
        <begin position="326"/>
        <end position="352"/>
    </location>
</feature>
<dbReference type="OrthoDB" id="202203at2759"/>
<dbReference type="PRINTS" id="PR00368">
    <property type="entry name" value="FADPNR"/>
</dbReference>
<evidence type="ECO:0000259" key="5">
    <source>
        <dbReference type="Pfam" id="PF07992"/>
    </source>
</evidence>
<dbReference type="SUPFAM" id="SSF51905">
    <property type="entry name" value="FAD/NAD(P)-binding domain"/>
    <property type="match status" value="2"/>
</dbReference>
<dbReference type="InterPro" id="IPR036188">
    <property type="entry name" value="FAD/NAD-bd_sf"/>
</dbReference>
<dbReference type="Gene3D" id="3.50.50.60">
    <property type="entry name" value="FAD/NAD(P)-binding domain"/>
    <property type="match status" value="3"/>
</dbReference>
<dbReference type="GeneID" id="17354965"/>
<dbReference type="EMBL" id="GL433844">
    <property type="protein sequence ID" value="EFN55604.1"/>
    <property type="molecule type" value="Genomic_DNA"/>
</dbReference>
<dbReference type="RefSeq" id="XP_005847706.1">
    <property type="nucleotide sequence ID" value="XM_005847644.1"/>
</dbReference>
<sequence length="568" mass="61723">MRFVVVGGGVAGVCCAEELCRVRPQDSVTLVAADRVLKGVSVVVRLSRTLEELALVERRLDELPWPNLQMVQGVAAGIDAEGKELLLGDGRRLPYDKLCICAGARPKQLPPTAFHARPAPGLSEAEAEAERQRQEAELRRRVLTIRDTDSVQRLAARLRGARRVAVVGNGGIALELISGLQGKDVTWIMRHAHIGDAYFDLDAAQFLLEELQQQREQQAQQVAGAQQQQQQEQKQEQLPPSPQEQQQEQGRRQPSDASLANGAGSEDNCGSGKVLGHAVGPRWVQQLLPAAVAAEGGTAEEDSSAVGRVDLEYGCEVACIELIQEGGQPQQQPRQPPGDGDSPSQRGGQPPLLLTLTSGKKVEADLVLLAIGVTPALDWVPPCVERAPDGGLKLNRHMQSSDPAIYAAGDSASCSWAAGESSHWFQMRLWSQARSMGIYAAHCMAGVQEQASSSAPPHMHMGADMAFELFTHVTRFLGRKVVLLGLYNGQRLQHEPASDMATYSRVTEGPERTFVRVLLLRGRVQGVVLIGDTELEETFENLILDQLDVSQYGPALLDPDFELDHVFD</sequence>
<evidence type="ECO:0000313" key="6">
    <source>
        <dbReference type="EMBL" id="EFN55604.1"/>
    </source>
</evidence>
<keyword evidence="7" id="KW-1185">Reference proteome</keyword>
<keyword evidence="2" id="KW-0285">Flavoprotein</keyword>
<organism evidence="7">
    <name type="scientific">Chlorella variabilis</name>
    <name type="common">Green alga</name>
    <dbReference type="NCBI Taxonomy" id="554065"/>
    <lineage>
        <taxon>Eukaryota</taxon>
        <taxon>Viridiplantae</taxon>
        <taxon>Chlorophyta</taxon>
        <taxon>core chlorophytes</taxon>
        <taxon>Trebouxiophyceae</taxon>
        <taxon>Chlorellales</taxon>
        <taxon>Chlorellaceae</taxon>
        <taxon>Chlorella clade</taxon>
        <taxon>Chlorella</taxon>
    </lineage>
</organism>
<dbReference type="InParanoid" id="E1ZF39"/>
<dbReference type="GO" id="GO:0016491">
    <property type="term" value="F:oxidoreductase activity"/>
    <property type="evidence" value="ECO:0007669"/>
    <property type="project" value="InterPro"/>
</dbReference>
<dbReference type="InterPro" id="IPR023753">
    <property type="entry name" value="FAD/NAD-binding_dom"/>
</dbReference>
<dbReference type="Pfam" id="PF07992">
    <property type="entry name" value="Pyr_redox_2"/>
    <property type="match status" value="2"/>
</dbReference>
<name>E1ZF39_CHLVA</name>
<dbReference type="PANTHER" id="PTHR43429">
    <property type="entry name" value="PYRIDINE NUCLEOTIDE-DISULFIDE OXIDOREDUCTASE DOMAIN-CONTAINING"/>
    <property type="match status" value="1"/>
</dbReference>
<evidence type="ECO:0000256" key="3">
    <source>
        <dbReference type="ARBA" id="ARBA00022827"/>
    </source>
</evidence>
<dbReference type="OMA" id="MCENLIL"/>
<dbReference type="AlphaFoldDB" id="E1ZF39"/>
<feature type="domain" description="FAD/NAD(P)-binding" evidence="5">
    <location>
        <begin position="354"/>
        <end position="437"/>
    </location>
</feature>
<evidence type="ECO:0000256" key="4">
    <source>
        <dbReference type="SAM" id="MobiDB-lite"/>
    </source>
</evidence>
<feature type="domain" description="FAD/NAD(P)-binding" evidence="5">
    <location>
        <begin position="2"/>
        <end position="214"/>
    </location>
</feature>
<reference evidence="6 7" key="1">
    <citation type="journal article" date="2010" name="Plant Cell">
        <title>The Chlorella variabilis NC64A genome reveals adaptation to photosymbiosis, coevolution with viruses, and cryptic sex.</title>
        <authorList>
            <person name="Blanc G."/>
            <person name="Duncan G."/>
            <person name="Agarkova I."/>
            <person name="Borodovsky M."/>
            <person name="Gurnon J."/>
            <person name="Kuo A."/>
            <person name="Lindquist E."/>
            <person name="Lucas S."/>
            <person name="Pangilinan J."/>
            <person name="Polle J."/>
            <person name="Salamov A."/>
            <person name="Terry A."/>
            <person name="Yamada T."/>
            <person name="Dunigan D.D."/>
            <person name="Grigoriev I.V."/>
            <person name="Claverie J.M."/>
            <person name="Van Etten J.L."/>
        </authorList>
    </citation>
    <scope>NUCLEOTIDE SEQUENCE [LARGE SCALE GENOMIC DNA]</scope>
    <source>
        <strain evidence="6 7">NC64A</strain>
    </source>
</reference>
<comment type="cofactor">
    <cofactor evidence="1">
        <name>FAD</name>
        <dbReference type="ChEBI" id="CHEBI:57692"/>
    </cofactor>
</comment>
<dbReference type="Proteomes" id="UP000008141">
    <property type="component" value="Unassembled WGS sequence"/>
</dbReference>
<dbReference type="KEGG" id="cvr:CHLNCDRAFT_57807"/>
<feature type="compositionally biased region" description="Low complexity" evidence="4">
    <location>
        <begin position="326"/>
        <end position="344"/>
    </location>
</feature>
<dbReference type="STRING" id="554065.E1ZF39"/>
<accession>E1ZF39</accession>
<gene>
    <name evidence="6" type="ORF">CHLNCDRAFT_57807</name>
</gene>
<keyword evidence="3" id="KW-0274">FAD</keyword>
<evidence type="ECO:0000256" key="1">
    <source>
        <dbReference type="ARBA" id="ARBA00001974"/>
    </source>
</evidence>
<protein>
    <recommendedName>
        <fullName evidence="5">FAD/NAD(P)-binding domain-containing protein</fullName>
    </recommendedName>
</protein>
<proteinExistence type="predicted"/>
<evidence type="ECO:0000256" key="2">
    <source>
        <dbReference type="ARBA" id="ARBA00022630"/>
    </source>
</evidence>